<evidence type="ECO:0000313" key="2">
    <source>
        <dbReference type="Proteomes" id="UP000005566"/>
    </source>
</evidence>
<gene>
    <name evidence="1" type="ORF">HJ01_00969</name>
</gene>
<evidence type="ECO:0000313" key="1">
    <source>
        <dbReference type="EMBL" id="EIA09551.1"/>
    </source>
</evidence>
<dbReference type="AlphaFoldDB" id="H7FP72"/>
<reference evidence="1 2" key="1">
    <citation type="journal article" date="2014" name="Acta Crystallogr. D">
        <title>Structure-based characterization and antifreeze properties of a hyperactive ice-binding protein from the Antarctic bacterium Flavobacterium frigoris PS1.</title>
        <authorList>
            <person name="Do H."/>
            <person name="Kim S.J."/>
            <person name="Kim H.J."/>
            <person name="Lee J.H."/>
        </authorList>
    </citation>
    <scope>NUCLEOTIDE SEQUENCE [LARGE SCALE GENOMIC DNA]</scope>
    <source>
        <strain evidence="1 2">PS1</strain>
    </source>
</reference>
<protein>
    <submittedName>
        <fullName evidence="1">Uncharacterized protein</fullName>
    </submittedName>
</protein>
<keyword evidence="2" id="KW-1185">Reference proteome</keyword>
<dbReference type="EMBL" id="AHKF01000014">
    <property type="protein sequence ID" value="EIA09551.1"/>
    <property type="molecule type" value="Genomic_DNA"/>
</dbReference>
<comment type="caution">
    <text evidence="1">The sequence shown here is derived from an EMBL/GenBank/DDBJ whole genome shotgun (WGS) entry which is preliminary data.</text>
</comment>
<accession>H7FP72</accession>
<dbReference type="Proteomes" id="UP000005566">
    <property type="component" value="Unassembled WGS sequence"/>
</dbReference>
<sequence length="39" mass="4548">MPMSMQMKPMLKSNTSIKLFSVILKNIKVPLFFKSNFVK</sequence>
<dbReference type="STRING" id="1086011.HJ01_00969"/>
<proteinExistence type="predicted"/>
<name>H7FP72_FLAFP</name>
<organism evidence="1 2">
    <name type="scientific">Flavobacterium frigoris (strain PS1)</name>
    <dbReference type="NCBI Taxonomy" id="1086011"/>
    <lineage>
        <taxon>Bacteria</taxon>
        <taxon>Pseudomonadati</taxon>
        <taxon>Bacteroidota</taxon>
        <taxon>Flavobacteriia</taxon>
        <taxon>Flavobacteriales</taxon>
        <taxon>Flavobacteriaceae</taxon>
        <taxon>Flavobacterium</taxon>
    </lineage>
</organism>